<organism evidence="1 2">
    <name type="scientific">Melia azedarach</name>
    <name type="common">Chinaberry tree</name>
    <dbReference type="NCBI Taxonomy" id="155640"/>
    <lineage>
        <taxon>Eukaryota</taxon>
        <taxon>Viridiplantae</taxon>
        <taxon>Streptophyta</taxon>
        <taxon>Embryophyta</taxon>
        <taxon>Tracheophyta</taxon>
        <taxon>Spermatophyta</taxon>
        <taxon>Magnoliopsida</taxon>
        <taxon>eudicotyledons</taxon>
        <taxon>Gunneridae</taxon>
        <taxon>Pentapetalae</taxon>
        <taxon>rosids</taxon>
        <taxon>malvids</taxon>
        <taxon>Sapindales</taxon>
        <taxon>Meliaceae</taxon>
        <taxon>Melia</taxon>
    </lineage>
</organism>
<evidence type="ECO:0000313" key="2">
    <source>
        <dbReference type="Proteomes" id="UP001164539"/>
    </source>
</evidence>
<sequence>MAECEVLRSIRHRNLVKILTACSSIDSQEYGMGVYSYGILLLEMFAGKRPTDSMVKEGLDLSNFVKMALPERLLDIADSKLLQIESEATSTKIIAGDSQLENHKVQECLNAVLEIGVVCSAESPGERVDIS</sequence>
<evidence type="ECO:0000313" key="1">
    <source>
        <dbReference type="EMBL" id="KAJ4720643.1"/>
    </source>
</evidence>
<name>A0ACC1YBJ3_MELAZ</name>
<comment type="caution">
    <text evidence="1">The sequence shown here is derived from an EMBL/GenBank/DDBJ whole genome shotgun (WGS) entry which is preliminary data.</text>
</comment>
<protein>
    <submittedName>
        <fullName evidence="1">Kinase-like protein</fullName>
    </submittedName>
</protein>
<keyword evidence="2" id="KW-1185">Reference proteome</keyword>
<dbReference type="EMBL" id="CM051397">
    <property type="protein sequence ID" value="KAJ4720643.1"/>
    <property type="molecule type" value="Genomic_DNA"/>
</dbReference>
<reference evidence="1 2" key="1">
    <citation type="journal article" date="2023" name="Science">
        <title>Complex scaffold remodeling in plant triterpene biosynthesis.</title>
        <authorList>
            <person name="De La Pena R."/>
            <person name="Hodgson H."/>
            <person name="Liu J.C."/>
            <person name="Stephenson M.J."/>
            <person name="Martin A.C."/>
            <person name="Owen C."/>
            <person name="Harkess A."/>
            <person name="Leebens-Mack J."/>
            <person name="Jimenez L.E."/>
            <person name="Osbourn A."/>
            <person name="Sattely E.S."/>
        </authorList>
    </citation>
    <scope>NUCLEOTIDE SEQUENCE [LARGE SCALE GENOMIC DNA]</scope>
    <source>
        <strain evidence="2">cv. JPN11</strain>
        <tissue evidence="1">Leaf</tissue>
    </source>
</reference>
<proteinExistence type="predicted"/>
<accession>A0ACC1YBJ3</accession>
<gene>
    <name evidence="1" type="ORF">OWV82_008439</name>
</gene>
<dbReference type="Proteomes" id="UP001164539">
    <property type="component" value="Chromosome 4"/>
</dbReference>